<dbReference type="SUPFAM" id="SSF54236">
    <property type="entry name" value="Ubiquitin-like"/>
    <property type="match status" value="1"/>
</dbReference>
<dbReference type="CDD" id="cd01791">
    <property type="entry name" value="Ubl_UBL5"/>
    <property type="match status" value="1"/>
</dbReference>
<evidence type="ECO:0000259" key="4">
    <source>
        <dbReference type="PROSITE" id="PS50072"/>
    </source>
</evidence>
<accession>A0A7J6MZZ9</accession>
<dbReference type="InterPro" id="IPR002130">
    <property type="entry name" value="Cyclophilin-type_PPIase_dom"/>
</dbReference>
<evidence type="ECO:0000313" key="6">
    <source>
        <dbReference type="Proteomes" id="UP000591131"/>
    </source>
</evidence>
<dbReference type="Gene3D" id="3.10.490.10">
    <property type="entry name" value="Gamma-glutamyl cyclotransferase-like"/>
    <property type="match status" value="1"/>
</dbReference>
<dbReference type="InterPro" id="IPR039732">
    <property type="entry name" value="Hub1/Ubl5"/>
</dbReference>
<feature type="domain" description="PPIase cyclophilin-type" evidence="4">
    <location>
        <begin position="1"/>
        <end position="144"/>
    </location>
</feature>
<dbReference type="PROSITE" id="PS00170">
    <property type="entry name" value="CSA_PPIASE_1"/>
    <property type="match status" value="1"/>
</dbReference>
<dbReference type="Pfam" id="PF00160">
    <property type="entry name" value="Pro_isomerase"/>
    <property type="match status" value="1"/>
</dbReference>
<protein>
    <submittedName>
        <fullName evidence="5">Ubiquitin-like 5</fullName>
    </submittedName>
</protein>
<feature type="region of interest" description="Disordered" evidence="2">
    <location>
        <begin position="204"/>
        <end position="251"/>
    </location>
</feature>
<dbReference type="PROSITE" id="PS50072">
    <property type="entry name" value="CSA_PPIASE_2"/>
    <property type="match status" value="1"/>
</dbReference>
<gene>
    <name evidence="5" type="primary">UBL5</name>
    <name evidence="5" type="ORF">FOL47_004961</name>
</gene>
<evidence type="ECO:0000313" key="5">
    <source>
        <dbReference type="EMBL" id="KAF4676790.1"/>
    </source>
</evidence>
<name>A0A7J6MZZ9_PERCH</name>
<dbReference type="GO" id="GO:0006457">
    <property type="term" value="P:protein folding"/>
    <property type="evidence" value="ECO:0007669"/>
    <property type="project" value="InterPro"/>
</dbReference>
<dbReference type="PANTHER" id="PTHR13042">
    <property type="entry name" value="UBIQUITIN-LIKE PROTEIN 5"/>
    <property type="match status" value="1"/>
</dbReference>
<keyword evidence="6" id="KW-1185">Reference proteome</keyword>
<dbReference type="AlphaFoldDB" id="A0A7J6MZZ9"/>
<dbReference type="PRINTS" id="PR00153">
    <property type="entry name" value="CSAPPISMRASE"/>
</dbReference>
<dbReference type="SUPFAM" id="SSF110857">
    <property type="entry name" value="Gamma-glutamyl cyclotransferase-like"/>
    <property type="match status" value="1"/>
</dbReference>
<dbReference type="SUPFAM" id="SSF50891">
    <property type="entry name" value="Cyclophilin-like"/>
    <property type="match status" value="1"/>
</dbReference>
<dbReference type="Proteomes" id="UP000591131">
    <property type="component" value="Unassembled WGS sequence"/>
</dbReference>
<dbReference type="InterPro" id="IPR020892">
    <property type="entry name" value="Cyclophilin-type_PPIase_CS"/>
</dbReference>
<feature type="region of interest" description="Disordered" evidence="2">
    <location>
        <begin position="420"/>
        <end position="439"/>
    </location>
</feature>
<sequence>MAVDNFIHLIKGDKGISKQSGKKLWYKGCPFHRIVKDFVAQTGDIVTGTGAAGESSYGKKFKDDAGGLKLKHTAPGVVGMCNTGKNSNTSQFYITFKSTPQLDGKHVILGHVVDGMDIVDRLNGECSGSNDDDVDDMIEVVCNDRLGKKIRVKCNPDDTIGDLKKLLAAQIGTRPEKIRIQKWYTVYKDHITLADYEIHDGMGPLTRKTSTPAMHHHSPPAPPKSHLHGVSSDPNFTARYRPSSPDMRRNISSNSLVSADSSLGGGTSFRSPWSLRSPTGSLADVGCCLSECDYDPFPQLVFVYGTLKQGCNNHKYMTNRDGCDDVVFLCKGQTDVRYPMIYDTNYFFPYMLNIPGVGFRIEGEIYKVSPSKMRELDILEGYPGRYERCSIGIVPSDIDAVKRHMPEVYEEAAKVMPEVGQASGGGGGSSLSECPSSPTSTISNRIVIHCQTYMRNLEKRPVWNFEELELYSNFPHTTNQEDAYSTDDSPCLVKKGVTIAETLATAESQQHSKSEPHQLSPRKTSLMARLWQKTKRATAKLESTEGITSAAAAAAPPHHHRPATALPLLQPVTELPRDDNNLHGRSLKYFGGDVVKHASTATTGSSSDK</sequence>
<dbReference type="CDD" id="cd06661">
    <property type="entry name" value="GGCT_like"/>
    <property type="match status" value="1"/>
</dbReference>
<dbReference type="PROSITE" id="PS50053">
    <property type="entry name" value="UBIQUITIN_2"/>
    <property type="match status" value="1"/>
</dbReference>
<feature type="domain" description="Ubiquitin-like" evidence="3">
    <location>
        <begin position="138"/>
        <end position="201"/>
    </location>
</feature>
<dbReference type="Gene3D" id="2.40.100.10">
    <property type="entry name" value="Cyclophilin-like"/>
    <property type="match status" value="1"/>
</dbReference>
<reference evidence="5 6" key="1">
    <citation type="submission" date="2020-04" db="EMBL/GenBank/DDBJ databases">
        <title>Perkinsus chesapeaki whole genome sequence.</title>
        <authorList>
            <person name="Bogema D.R."/>
        </authorList>
    </citation>
    <scope>NUCLEOTIDE SEQUENCE [LARGE SCALE GENOMIC DNA]</scope>
    <source>
        <strain evidence="5">ATCC PRA-425</strain>
    </source>
</reference>
<dbReference type="InterPro" id="IPR013024">
    <property type="entry name" value="GGCT-like"/>
</dbReference>
<organism evidence="5 6">
    <name type="scientific">Perkinsus chesapeaki</name>
    <name type="common">Clam parasite</name>
    <name type="synonym">Perkinsus andrewsi</name>
    <dbReference type="NCBI Taxonomy" id="330153"/>
    <lineage>
        <taxon>Eukaryota</taxon>
        <taxon>Sar</taxon>
        <taxon>Alveolata</taxon>
        <taxon>Perkinsozoa</taxon>
        <taxon>Perkinsea</taxon>
        <taxon>Perkinsida</taxon>
        <taxon>Perkinsidae</taxon>
        <taxon>Perkinsus</taxon>
    </lineage>
</organism>
<dbReference type="Pfam" id="PF06094">
    <property type="entry name" value="GGACT"/>
    <property type="match status" value="1"/>
</dbReference>
<dbReference type="FunFam" id="3.10.20.90:FF:000052">
    <property type="entry name" value="Ubiquitin-like protein 5"/>
    <property type="match status" value="1"/>
</dbReference>
<dbReference type="Gene3D" id="3.10.20.90">
    <property type="entry name" value="Phosphatidylinositol 3-kinase Catalytic Subunit, Chain A, domain 1"/>
    <property type="match status" value="1"/>
</dbReference>
<dbReference type="InterPro" id="IPR029000">
    <property type="entry name" value="Cyclophilin-like_dom_sf"/>
</dbReference>
<dbReference type="InterPro" id="IPR009288">
    <property type="entry name" value="AIG2-like_dom"/>
</dbReference>
<evidence type="ECO:0000256" key="2">
    <source>
        <dbReference type="SAM" id="MobiDB-lite"/>
    </source>
</evidence>
<comment type="caution">
    <text evidence="5">The sequence shown here is derived from an EMBL/GenBank/DDBJ whole genome shotgun (WGS) entry which is preliminary data.</text>
</comment>
<dbReference type="OrthoDB" id="3881at2759"/>
<keyword evidence="1" id="KW-0833">Ubl conjugation pathway</keyword>
<dbReference type="InterPro" id="IPR036568">
    <property type="entry name" value="GGCT-like_sf"/>
</dbReference>
<evidence type="ECO:0000259" key="3">
    <source>
        <dbReference type="PROSITE" id="PS50053"/>
    </source>
</evidence>
<dbReference type="EMBL" id="JAAPAO010000028">
    <property type="protein sequence ID" value="KAF4676790.1"/>
    <property type="molecule type" value="Genomic_DNA"/>
</dbReference>
<dbReference type="InterPro" id="IPR029071">
    <property type="entry name" value="Ubiquitin-like_domsf"/>
</dbReference>
<proteinExistence type="predicted"/>
<dbReference type="GO" id="GO:0003755">
    <property type="term" value="F:peptidyl-prolyl cis-trans isomerase activity"/>
    <property type="evidence" value="ECO:0007669"/>
    <property type="project" value="InterPro"/>
</dbReference>
<dbReference type="InterPro" id="IPR000626">
    <property type="entry name" value="Ubiquitin-like_dom"/>
</dbReference>
<evidence type="ECO:0000256" key="1">
    <source>
        <dbReference type="ARBA" id="ARBA00022786"/>
    </source>
</evidence>